<evidence type="ECO:0000256" key="5">
    <source>
        <dbReference type="ARBA" id="ARBA00023034"/>
    </source>
</evidence>
<feature type="domain" description="Exostosin GT47" evidence="8">
    <location>
        <begin position="236"/>
        <end position="575"/>
    </location>
</feature>
<dbReference type="PANTHER" id="PTHR11062">
    <property type="entry name" value="EXOSTOSIN HEPARAN SULFATE GLYCOSYLTRANSFERASE -RELATED"/>
    <property type="match status" value="1"/>
</dbReference>
<organism evidence="9 10">
    <name type="scientific">Rehmannia glutinosa</name>
    <name type="common">Chinese foxglove</name>
    <dbReference type="NCBI Taxonomy" id="99300"/>
    <lineage>
        <taxon>Eukaryota</taxon>
        <taxon>Viridiplantae</taxon>
        <taxon>Streptophyta</taxon>
        <taxon>Embryophyta</taxon>
        <taxon>Tracheophyta</taxon>
        <taxon>Spermatophyta</taxon>
        <taxon>Magnoliopsida</taxon>
        <taxon>eudicotyledons</taxon>
        <taxon>Gunneridae</taxon>
        <taxon>Pentapetalae</taxon>
        <taxon>asterids</taxon>
        <taxon>lamiids</taxon>
        <taxon>Lamiales</taxon>
        <taxon>Orobanchaceae</taxon>
        <taxon>Rehmannieae</taxon>
        <taxon>Rehmannia</taxon>
    </lineage>
</organism>
<evidence type="ECO:0000313" key="10">
    <source>
        <dbReference type="Proteomes" id="UP001318860"/>
    </source>
</evidence>
<comment type="subcellular location">
    <subcellularLocation>
        <location evidence="1">Golgi apparatus membrane</location>
        <topology evidence="1">Single-pass type II membrane protein</topology>
    </subcellularLocation>
</comment>
<sequence>MGKRMSANERERKPEEKFGLREKRNLDGSHYNTDVARSIEKWNLDFQEFGERSVAEAGRAAAGVAGDGEEMLEGILAGWRGPTPAMDEEARIYVVDESKCFRIKDRIGELVKKTMPTWRNRGPTSKAIRINPTEPQTLKKPPPKNSNVLKNTLNLIKIHVTSHPRFWLFITFLWVQALIISIARTPPPCFPDRTVPVPVPLSAAVPLRYLPPQDDAVSNATQKSEAATSLRYSEECPSGSVYAYDLPSMFNRDLVLPNCTDLDPWNWECGIVSNHGYGRAATELRRILPADLYKSWYHTNQYNLEVIFHHRILKHKCRTPEPESATAYYIPFYAGLAVGKHLWMNDTSKRDRHCKMMLRWVKNQKHWKKSNGSDHFMTIGRITWDFRRLTDPGRTWGSSFLNMPSMQKVTRFIIEKFPGDEMDVSVPYPTGFHPKTKDNLIDWQNFIRGYNRSGLFTFIAETSNWAENDFRTHLKNYCYSEPSSCRAVDCSVSQCLTNSSVILNALLESELCLQPKGDSYTSRSVFDCMMAGSVPVFFQKTAYEQYEWFLPGEPESYSVFIDQEEVRNGTSIKQVLMRYGKEEIRKKREKVIETIPRIIYAKPNGGVKSFKDAFDIALDGVLERIKEEKEWADFL</sequence>
<keyword evidence="7" id="KW-0472">Membrane</keyword>
<evidence type="ECO:0000313" key="9">
    <source>
        <dbReference type="EMBL" id="KAK6125299.1"/>
    </source>
</evidence>
<evidence type="ECO:0000256" key="6">
    <source>
        <dbReference type="SAM" id="MobiDB-lite"/>
    </source>
</evidence>
<keyword evidence="7" id="KW-1133">Transmembrane helix</keyword>
<keyword evidence="7" id="KW-0812">Transmembrane</keyword>
<comment type="similarity">
    <text evidence="2">Belongs to the glycosyltransferase 47 family.</text>
</comment>
<evidence type="ECO:0000256" key="7">
    <source>
        <dbReference type="SAM" id="Phobius"/>
    </source>
</evidence>
<accession>A0ABR0URI7</accession>
<reference evidence="9 10" key="1">
    <citation type="journal article" date="2021" name="Comput. Struct. Biotechnol. J.">
        <title>De novo genome assembly of the potent medicinal plant Rehmannia glutinosa using nanopore technology.</title>
        <authorList>
            <person name="Ma L."/>
            <person name="Dong C."/>
            <person name="Song C."/>
            <person name="Wang X."/>
            <person name="Zheng X."/>
            <person name="Niu Y."/>
            <person name="Chen S."/>
            <person name="Feng W."/>
        </authorList>
    </citation>
    <scope>NUCLEOTIDE SEQUENCE [LARGE SCALE GENOMIC DNA]</scope>
    <source>
        <strain evidence="9">DH-2019</strain>
    </source>
</reference>
<dbReference type="PANTHER" id="PTHR11062:SF220">
    <property type="entry name" value="XYLOGLUCAN GALACTOSYLTRANSFERASE XLT2-LIKE"/>
    <property type="match status" value="1"/>
</dbReference>
<comment type="caution">
    <text evidence="9">The sequence shown here is derived from an EMBL/GenBank/DDBJ whole genome shotgun (WGS) entry which is preliminary data.</text>
</comment>
<evidence type="ECO:0000256" key="3">
    <source>
        <dbReference type="ARBA" id="ARBA00022676"/>
    </source>
</evidence>
<feature type="transmembrane region" description="Helical" evidence="7">
    <location>
        <begin position="166"/>
        <end position="183"/>
    </location>
</feature>
<keyword evidence="3" id="KW-0328">Glycosyltransferase</keyword>
<evidence type="ECO:0000259" key="8">
    <source>
        <dbReference type="Pfam" id="PF03016"/>
    </source>
</evidence>
<dbReference type="Pfam" id="PF03016">
    <property type="entry name" value="Exostosin_GT47"/>
    <property type="match status" value="1"/>
</dbReference>
<feature type="region of interest" description="Disordered" evidence="6">
    <location>
        <begin position="116"/>
        <end position="145"/>
    </location>
</feature>
<keyword evidence="3" id="KW-0808">Transferase</keyword>
<gene>
    <name evidence="9" type="ORF">DH2020_040961</name>
</gene>
<keyword evidence="4" id="KW-0735">Signal-anchor</keyword>
<dbReference type="EMBL" id="JABTTQ020002247">
    <property type="protein sequence ID" value="KAK6125299.1"/>
    <property type="molecule type" value="Genomic_DNA"/>
</dbReference>
<dbReference type="InterPro" id="IPR004263">
    <property type="entry name" value="Exostosin"/>
</dbReference>
<protein>
    <recommendedName>
        <fullName evidence="8">Exostosin GT47 domain-containing protein</fullName>
    </recommendedName>
</protein>
<proteinExistence type="inferred from homology"/>
<keyword evidence="5" id="KW-0333">Golgi apparatus</keyword>
<evidence type="ECO:0000256" key="1">
    <source>
        <dbReference type="ARBA" id="ARBA00004323"/>
    </source>
</evidence>
<evidence type="ECO:0000256" key="4">
    <source>
        <dbReference type="ARBA" id="ARBA00022968"/>
    </source>
</evidence>
<name>A0ABR0URI7_REHGL</name>
<feature type="region of interest" description="Disordered" evidence="6">
    <location>
        <begin position="1"/>
        <end position="24"/>
    </location>
</feature>
<keyword evidence="10" id="KW-1185">Reference proteome</keyword>
<dbReference type="Proteomes" id="UP001318860">
    <property type="component" value="Unassembled WGS sequence"/>
</dbReference>
<evidence type="ECO:0000256" key="2">
    <source>
        <dbReference type="ARBA" id="ARBA00010271"/>
    </source>
</evidence>
<dbReference type="InterPro" id="IPR040911">
    <property type="entry name" value="Exostosin_GT47"/>
</dbReference>